<feature type="region of interest" description="Disordered" evidence="1">
    <location>
        <begin position="1"/>
        <end position="25"/>
    </location>
</feature>
<dbReference type="InterPro" id="IPR053152">
    <property type="entry name" value="Hydrolase_YcaC-like"/>
</dbReference>
<dbReference type="CDD" id="cd01012">
    <property type="entry name" value="YcaC_related"/>
    <property type="match status" value="1"/>
</dbReference>
<dbReference type="SUPFAM" id="SSF52499">
    <property type="entry name" value="Isochorismatase-like hydrolases"/>
    <property type="match status" value="1"/>
</dbReference>
<keyword evidence="4" id="KW-1185">Reference proteome</keyword>
<keyword evidence="3" id="KW-0378">Hydrolase</keyword>
<dbReference type="Gene3D" id="3.40.50.850">
    <property type="entry name" value="Isochorismatase-like"/>
    <property type="match status" value="1"/>
</dbReference>
<evidence type="ECO:0000259" key="2">
    <source>
        <dbReference type="Pfam" id="PF00857"/>
    </source>
</evidence>
<dbReference type="Proteomes" id="UP000310334">
    <property type="component" value="Unassembled WGS sequence"/>
</dbReference>
<dbReference type="OrthoDB" id="9789777at2"/>
<gene>
    <name evidence="3" type="ORF">E6W99_12205</name>
</gene>
<protein>
    <submittedName>
        <fullName evidence="3">Hydrolase</fullName>
    </submittedName>
</protein>
<name>A0A4S4BXA9_9BACI</name>
<dbReference type="InterPro" id="IPR000868">
    <property type="entry name" value="Isochorismatase-like_dom"/>
</dbReference>
<dbReference type="PANTHER" id="PTHR43559:SF2">
    <property type="entry name" value="HOMOLOG OF SLSA IN STM"/>
    <property type="match status" value="1"/>
</dbReference>
<dbReference type="EMBL" id="SSNT01000008">
    <property type="protein sequence ID" value="THF79836.1"/>
    <property type="molecule type" value="Genomic_DNA"/>
</dbReference>
<organism evidence="3 4">
    <name type="scientific">Metabacillus sediminilitoris</name>
    <dbReference type="NCBI Taxonomy" id="2567941"/>
    <lineage>
        <taxon>Bacteria</taxon>
        <taxon>Bacillati</taxon>
        <taxon>Bacillota</taxon>
        <taxon>Bacilli</taxon>
        <taxon>Bacillales</taxon>
        <taxon>Bacillaceae</taxon>
        <taxon>Metabacillus</taxon>
    </lineage>
</organism>
<reference evidence="3 4" key="1">
    <citation type="submission" date="2019-04" db="EMBL/GenBank/DDBJ databases">
        <title>Bacillus sediminilitoris sp. nov., isolated from a tidal flat sediment on the East China Sea.</title>
        <authorList>
            <person name="Wei Y."/>
            <person name="Mao H."/>
            <person name="Fang J."/>
        </authorList>
    </citation>
    <scope>NUCLEOTIDE SEQUENCE [LARGE SCALE GENOMIC DNA]</scope>
    <source>
        <strain evidence="3 4">DSL-17</strain>
    </source>
</reference>
<feature type="domain" description="Isochorismatase-like" evidence="2">
    <location>
        <begin position="37"/>
        <end position="188"/>
    </location>
</feature>
<dbReference type="PANTHER" id="PTHR43559">
    <property type="entry name" value="HYDROLASE YCAC-RELATED"/>
    <property type="match status" value="1"/>
</dbReference>
<accession>A0A4S4BXA9</accession>
<evidence type="ECO:0000313" key="3">
    <source>
        <dbReference type="EMBL" id="THF79836.1"/>
    </source>
</evidence>
<proteinExistence type="predicted"/>
<dbReference type="Pfam" id="PF00857">
    <property type="entry name" value="Isochorismatase"/>
    <property type="match status" value="1"/>
</dbReference>
<evidence type="ECO:0000313" key="4">
    <source>
        <dbReference type="Proteomes" id="UP000310334"/>
    </source>
</evidence>
<dbReference type="GO" id="GO:0016787">
    <property type="term" value="F:hydrolase activity"/>
    <property type="evidence" value="ECO:0007669"/>
    <property type="project" value="UniProtKB-KW"/>
</dbReference>
<evidence type="ECO:0000256" key="1">
    <source>
        <dbReference type="SAM" id="MobiDB-lite"/>
    </source>
</evidence>
<comment type="caution">
    <text evidence="3">The sequence shown here is derived from an EMBL/GenBank/DDBJ whole genome shotgun (WGS) entry which is preliminary data.</text>
</comment>
<dbReference type="InterPro" id="IPR036380">
    <property type="entry name" value="Isochorismatase-like_sf"/>
</dbReference>
<sequence length="237" mass="26241">MPSHQSYPKYPHHHDKVKSKNTEQKNTLKQLLDPHDAALLLIDNQSGLFQLVNDLTVTELRRNVVALAKMAKLVDMPTITTASTPEGQNGPLIPEIFSILPDSTYISRKDINAWDNPIFVDAVKKTGKNTLIIAGTLSSVCLAFPAISALAEGYKVYVVMDASGSESKMSFDTSLARLIQAGAIPMSTFAMISEVQKTWNRPDADQFIEIYAEILPEYKLLIESYEKARAVGKKESE</sequence>
<dbReference type="AlphaFoldDB" id="A0A4S4BXA9"/>